<dbReference type="Proteomes" id="UP000000249">
    <property type="component" value="Chromosome 2"/>
</dbReference>
<dbReference type="KEGG" id="vco:VC0395_0375"/>
<organism evidence="1 2">
    <name type="scientific">Vibrio cholerae serotype O1 (strain ATCC 39541 / Classical Ogawa 395 / O395)</name>
    <dbReference type="NCBI Taxonomy" id="345073"/>
    <lineage>
        <taxon>Bacteria</taxon>
        <taxon>Pseudomonadati</taxon>
        <taxon>Pseudomonadota</taxon>
        <taxon>Gammaproteobacteria</taxon>
        <taxon>Vibrionales</taxon>
        <taxon>Vibrionaceae</taxon>
        <taxon>Vibrio</taxon>
    </lineage>
</organism>
<reference evidence="1 2" key="1">
    <citation type="submission" date="2007-03" db="EMBL/GenBank/DDBJ databases">
        <authorList>
            <person name="Heidelberg J."/>
        </authorList>
    </citation>
    <scope>NUCLEOTIDE SEQUENCE [LARGE SCALE GENOMIC DNA]</scope>
    <source>
        <strain evidence="2">ATCC 39541 / Classical Ogawa 395 / O395</strain>
    </source>
</reference>
<sequence>MLIGILKPLGCVVIVIGLMRFFQLTHDGYPLLPIYNAKSFCYGEQVVGCVTGGGEKVQVKEPNH</sequence>
<accession>A0A0H3ADD4</accession>
<name>A0A0H3ADD4_VIBC3</name>
<dbReference type="AlphaFoldDB" id="A0A0H3ADD4"/>
<evidence type="ECO:0000313" key="1">
    <source>
        <dbReference type="EMBL" id="ABQ18371.1"/>
    </source>
</evidence>
<proteinExistence type="predicted"/>
<evidence type="ECO:0000313" key="2">
    <source>
        <dbReference type="Proteomes" id="UP000000249"/>
    </source>
</evidence>
<protein>
    <submittedName>
        <fullName evidence="1">Uncharacterized protein</fullName>
    </submittedName>
</protein>
<dbReference type="EMBL" id="CP000626">
    <property type="protein sequence ID" value="ABQ18371.1"/>
    <property type="molecule type" value="Genomic_DNA"/>
</dbReference>
<gene>
    <name evidence="1" type="ordered locus">VC0395_0375</name>
</gene>